<dbReference type="InterPro" id="IPR029058">
    <property type="entry name" value="AB_hydrolase_fold"/>
</dbReference>
<evidence type="ECO:0000256" key="1">
    <source>
        <dbReference type="ARBA" id="ARBA00004123"/>
    </source>
</evidence>
<keyword evidence="11 12" id="KW-0539">Nucleus</keyword>
<keyword evidence="6" id="KW-0732">Signal</keyword>
<feature type="compositionally biased region" description="Basic and acidic residues" evidence="13">
    <location>
        <begin position="143"/>
        <end position="171"/>
    </location>
</feature>
<dbReference type="Pfam" id="PF02089">
    <property type="entry name" value="Palm_thioest"/>
    <property type="match status" value="1"/>
</dbReference>
<name>A0A815M1U2_ADIRI</name>
<feature type="region of interest" description="Disordered" evidence="13">
    <location>
        <begin position="123"/>
        <end position="192"/>
    </location>
</feature>
<evidence type="ECO:0000256" key="13">
    <source>
        <dbReference type="SAM" id="MobiDB-lite"/>
    </source>
</evidence>
<dbReference type="PANTHER" id="PTHR11247:SF8">
    <property type="entry name" value="PALMITOYL-PROTEIN THIOESTERASE 1"/>
    <property type="match status" value="1"/>
</dbReference>
<evidence type="ECO:0000256" key="7">
    <source>
        <dbReference type="ARBA" id="ARBA00022801"/>
    </source>
</evidence>
<dbReference type="FunFam" id="3.40.50.1820:FF:000107">
    <property type="entry name" value="Palmitoyl-protein thioesterase 1"/>
    <property type="match status" value="1"/>
</dbReference>
<feature type="compositionally biased region" description="Acidic residues" evidence="13">
    <location>
        <begin position="126"/>
        <end position="142"/>
    </location>
</feature>
<evidence type="ECO:0000256" key="9">
    <source>
        <dbReference type="ARBA" id="ARBA00023180"/>
    </source>
</evidence>
<dbReference type="GO" id="GO:0006898">
    <property type="term" value="P:receptor-mediated endocytosis"/>
    <property type="evidence" value="ECO:0007669"/>
    <property type="project" value="TreeGrafter"/>
</dbReference>
<dbReference type="GO" id="GO:0000398">
    <property type="term" value="P:mRNA splicing, via spliceosome"/>
    <property type="evidence" value="ECO:0007669"/>
    <property type="project" value="UniProtKB-UniRule"/>
</dbReference>
<evidence type="ECO:0000313" key="14">
    <source>
        <dbReference type="EMBL" id="CAF1415537.1"/>
    </source>
</evidence>
<keyword evidence="4 12" id="KW-0507">mRNA processing</keyword>
<keyword evidence="15" id="KW-1185">Reference proteome</keyword>
<keyword evidence="9" id="KW-0325">Glycoprotein</keyword>
<evidence type="ECO:0000256" key="12">
    <source>
        <dbReference type="RuleBase" id="RU367025"/>
    </source>
</evidence>
<dbReference type="Gene3D" id="3.40.50.1820">
    <property type="entry name" value="alpha/beta hydrolase"/>
    <property type="match status" value="1"/>
</dbReference>
<evidence type="ECO:0000256" key="10">
    <source>
        <dbReference type="ARBA" id="ARBA00023187"/>
    </source>
</evidence>
<evidence type="ECO:0000256" key="11">
    <source>
        <dbReference type="ARBA" id="ARBA00023242"/>
    </source>
</evidence>
<dbReference type="PANTHER" id="PTHR11247">
    <property type="entry name" value="PALMITOYL-PROTEIN THIOESTERASE/DOLICHYLDIPHOSPHATASE 1"/>
    <property type="match status" value="1"/>
</dbReference>
<accession>A0A815M1U2</accession>
<keyword evidence="7" id="KW-0378">Hydrolase</keyword>
<comment type="similarity">
    <text evidence="2 12">Belongs to the PRP38 family.</text>
</comment>
<protein>
    <recommendedName>
        <fullName evidence="12">Pre-mRNA-splicing factor 38</fullName>
    </recommendedName>
</protein>
<evidence type="ECO:0000256" key="5">
    <source>
        <dbReference type="ARBA" id="ARBA00022728"/>
    </source>
</evidence>
<keyword evidence="10 12" id="KW-0508">mRNA splicing</keyword>
<evidence type="ECO:0000256" key="2">
    <source>
        <dbReference type="ARBA" id="ARBA00006164"/>
    </source>
</evidence>
<keyword evidence="5 12" id="KW-0747">Spliceosome</keyword>
<evidence type="ECO:0000256" key="8">
    <source>
        <dbReference type="ARBA" id="ARBA00023157"/>
    </source>
</evidence>
<dbReference type="AlphaFoldDB" id="A0A815M1U2"/>
<dbReference type="EMBL" id="CAJNOR010003453">
    <property type="protein sequence ID" value="CAF1415537.1"/>
    <property type="molecule type" value="Genomic_DNA"/>
</dbReference>
<comment type="caution">
    <text evidence="14">The sequence shown here is derived from an EMBL/GenBank/DDBJ whole genome shotgun (WGS) entry which is preliminary data.</text>
</comment>
<organism evidence="14 15">
    <name type="scientific">Adineta ricciae</name>
    <name type="common">Rotifer</name>
    <dbReference type="NCBI Taxonomy" id="249248"/>
    <lineage>
        <taxon>Eukaryota</taxon>
        <taxon>Metazoa</taxon>
        <taxon>Spiralia</taxon>
        <taxon>Gnathifera</taxon>
        <taxon>Rotifera</taxon>
        <taxon>Eurotatoria</taxon>
        <taxon>Bdelloidea</taxon>
        <taxon>Adinetida</taxon>
        <taxon>Adinetidae</taxon>
        <taxon>Adineta</taxon>
    </lineage>
</organism>
<dbReference type="Proteomes" id="UP000663828">
    <property type="component" value="Unassembled WGS sequence"/>
</dbReference>
<evidence type="ECO:0000256" key="6">
    <source>
        <dbReference type="ARBA" id="ARBA00022729"/>
    </source>
</evidence>
<evidence type="ECO:0000313" key="15">
    <source>
        <dbReference type="Proteomes" id="UP000663828"/>
    </source>
</evidence>
<keyword evidence="8" id="KW-1015">Disulfide bond</keyword>
<dbReference type="GO" id="GO:0005681">
    <property type="term" value="C:spliceosomal complex"/>
    <property type="evidence" value="ECO:0007669"/>
    <property type="project" value="UniProtKB-KW"/>
</dbReference>
<dbReference type="InterPro" id="IPR002472">
    <property type="entry name" value="Palm_thioest"/>
</dbReference>
<comment type="function">
    <text evidence="12">Required for pre-mRNA splicing.</text>
</comment>
<feature type="non-terminal residue" evidence="14">
    <location>
        <position position="1"/>
    </location>
</feature>
<proteinExistence type="inferred from homology"/>
<comment type="similarity">
    <text evidence="3">Belongs to the palmitoyl-protein thioesterase family.</text>
</comment>
<dbReference type="GO" id="GO:0008474">
    <property type="term" value="F:palmitoyl-(protein) hydrolase activity"/>
    <property type="evidence" value="ECO:0007669"/>
    <property type="project" value="TreeGrafter"/>
</dbReference>
<reference evidence="14" key="1">
    <citation type="submission" date="2021-02" db="EMBL/GenBank/DDBJ databases">
        <authorList>
            <person name="Nowell W R."/>
        </authorList>
    </citation>
    <scope>NUCLEOTIDE SEQUENCE</scope>
</reference>
<dbReference type="InterPro" id="IPR005037">
    <property type="entry name" value="PRP38"/>
</dbReference>
<evidence type="ECO:0000256" key="4">
    <source>
        <dbReference type="ARBA" id="ARBA00022664"/>
    </source>
</evidence>
<dbReference type="GO" id="GO:0005764">
    <property type="term" value="C:lysosome"/>
    <property type="evidence" value="ECO:0007669"/>
    <property type="project" value="TreeGrafter"/>
</dbReference>
<gene>
    <name evidence="14" type="ORF">XAT740_LOCUS34914</name>
</gene>
<evidence type="ECO:0000256" key="3">
    <source>
        <dbReference type="ARBA" id="ARBA00010758"/>
    </source>
</evidence>
<dbReference type="PRINTS" id="PR00414">
    <property type="entry name" value="PPTHIESTRASE"/>
</dbReference>
<dbReference type="SUPFAM" id="SSF53474">
    <property type="entry name" value="alpha/beta-Hydrolases"/>
    <property type="match status" value="1"/>
</dbReference>
<comment type="subcellular location">
    <subcellularLocation>
        <location evidence="1 12">Nucleus</location>
    </subcellularLocation>
</comment>
<dbReference type="Pfam" id="PF03371">
    <property type="entry name" value="PRP38"/>
    <property type="match status" value="1"/>
</dbReference>
<sequence length="474" mass="55361">GVSGGNIRPAPFLCLILKMLQICPEKDIIVEFIKNEEFKYVRALGAFYMRLVGTSVEVYKYLEPLYNDYRKMKRLNRNDKYELVHMDEFIDELLREERVLDVQLPRLQKRWILEENNQLEARQSVLDEDIDDNESSDEDEQEEAKKMQKKEQTTEKPKKKWKDYDKPERSPSPRHGRSPSPREKSSKKRSHAFVVSGSPPVVLWHGMGDSCCNPLSLGTIIKLIEKEISPSPYVHSLRIGSNVEEDTANGFFMNVNHQIDHACQLLKADKNLTNGYHAIGFSQGGQFLRAIAQRCPNPPMLNLISIGGQHQGVFGFPRCPGDNVTICNYIRELLRFGVYESFVQEHLVQAEYWQDPHREELYRKVSVFLADINQERTFNKDYRTNLLKIRNFVMVKFLRDTMVYPHESEHFGFYAVNDTSKIVPLRESDIYLKDLLGLQVMDQQARLKFLESDTDHLRFSDQWFIDNIIPYLKD</sequence>